<keyword evidence="6 12" id="KW-0479">Metal-binding</keyword>
<dbReference type="PROSITE" id="PS51188">
    <property type="entry name" value="ZF_CR"/>
    <property type="match status" value="1"/>
</dbReference>
<dbReference type="AlphaFoldDB" id="A0A0F3IVQ1"/>
<dbReference type="RefSeq" id="WP_045774459.1">
    <property type="nucleotide sequence ID" value="NZ_LAJY01000039.1"/>
</dbReference>
<comment type="caution">
    <text evidence="14">The sequence shown here is derived from an EMBL/GenBank/DDBJ whole genome shotgun (WGS) entry which is preliminary data.</text>
</comment>
<dbReference type="PANTHER" id="PTHR43096">
    <property type="entry name" value="DNAJ HOMOLOG 1, MITOCHONDRIAL-RELATED"/>
    <property type="match status" value="1"/>
</dbReference>
<dbReference type="InterPro" id="IPR001305">
    <property type="entry name" value="HSP_DnaJ_Cys-rich_dom"/>
</dbReference>
<organism evidence="14 15">
    <name type="scientific">Elstera litoralis</name>
    <dbReference type="NCBI Taxonomy" id="552518"/>
    <lineage>
        <taxon>Bacteria</taxon>
        <taxon>Pseudomonadati</taxon>
        <taxon>Pseudomonadota</taxon>
        <taxon>Alphaproteobacteria</taxon>
        <taxon>Rhodospirillales</taxon>
        <taxon>Rhodospirillaceae</taxon>
        <taxon>Elstera</taxon>
    </lineage>
</organism>
<keyword evidence="10" id="KW-0346">Stress response</keyword>
<keyword evidence="15" id="KW-1185">Reference proteome</keyword>
<dbReference type="SUPFAM" id="SSF49493">
    <property type="entry name" value="HSP40/DnaJ peptide-binding domain"/>
    <property type="match status" value="2"/>
</dbReference>
<comment type="subcellular location">
    <subcellularLocation>
        <location evidence="2">Cytoplasm</location>
    </subcellularLocation>
</comment>
<feature type="zinc finger region" description="CR-type" evidence="12">
    <location>
        <begin position="11"/>
        <end position="89"/>
    </location>
</feature>
<keyword evidence="9 12" id="KW-0862">Zinc</keyword>
<evidence type="ECO:0000256" key="5">
    <source>
        <dbReference type="ARBA" id="ARBA00022705"/>
    </source>
</evidence>
<protein>
    <submittedName>
        <fullName evidence="14">Molecular chaperone DnaJ</fullName>
    </submittedName>
</protein>
<dbReference type="InterPro" id="IPR008971">
    <property type="entry name" value="HSP40/DnaJ_pept-bd"/>
</dbReference>
<name>A0A0F3IVQ1_9PROT</name>
<keyword evidence="11" id="KW-0143">Chaperone</keyword>
<dbReference type="CDD" id="cd10719">
    <property type="entry name" value="DnaJ_zf"/>
    <property type="match status" value="1"/>
</dbReference>
<evidence type="ECO:0000256" key="8">
    <source>
        <dbReference type="ARBA" id="ARBA00022771"/>
    </source>
</evidence>
<keyword evidence="4" id="KW-0963">Cytoplasm</keyword>
<reference evidence="14 15" key="1">
    <citation type="submission" date="2015-03" db="EMBL/GenBank/DDBJ databases">
        <title>Draft genome sequence of Elstera litoralis.</title>
        <authorList>
            <person name="Rahalkar M.C."/>
            <person name="Dhakephalkar P.K."/>
            <person name="Pore S.D."/>
            <person name="Arora P."/>
            <person name="Kapse N.G."/>
            <person name="Pandit P.S."/>
        </authorList>
    </citation>
    <scope>NUCLEOTIDE SEQUENCE [LARGE SCALE GENOMIC DNA]</scope>
    <source>
        <strain evidence="14 15">Dia-1</strain>
    </source>
</reference>
<evidence type="ECO:0000256" key="7">
    <source>
        <dbReference type="ARBA" id="ARBA00022737"/>
    </source>
</evidence>
<evidence type="ECO:0000256" key="12">
    <source>
        <dbReference type="PROSITE-ProRule" id="PRU00546"/>
    </source>
</evidence>
<evidence type="ECO:0000256" key="6">
    <source>
        <dbReference type="ARBA" id="ARBA00022723"/>
    </source>
</evidence>
<comment type="cofactor">
    <cofactor evidence="1">
        <name>Zn(2+)</name>
        <dbReference type="ChEBI" id="CHEBI:29105"/>
    </cofactor>
</comment>
<evidence type="ECO:0000313" key="14">
    <source>
        <dbReference type="EMBL" id="KJV10830.1"/>
    </source>
</evidence>
<evidence type="ECO:0000256" key="11">
    <source>
        <dbReference type="ARBA" id="ARBA00023186"/>
    </source>
</evidence>
<evidence type="ECO:0000313" key="15">
    <source>
        <dbReference type="Proteomes" id="UP000033774"/>
    </source>
</evidence>
<comment type="subunit">
    <text evidence="3">Homodimer.</text>
</comment>
<dbReference type="GO" id="GO:0042026">
    <property type="term" value="P:protein refolding"/>
    <property type="evidence" value="ECO:0007669"/>
    <property type="project" value="TreeGrafter"/>
</dbReference>
<dbReference type="GO" id="GO:0051082">
    <property type="term" value="F:unfolded protein binding"/>
    <property type="evidence" value="ECO:0007669"/>
    <property type="project" value="InterPro"/>
</dbReference>
<dbReference type="Proteomes" id="UP000033774">
    <property type="component" value="Unassembled WGS sequence"/>
</dbReference>
<dbReference type="GO" id="GO:0005737">
    <property type="term" value="C:cytoplasm"/>
    <property type="evidence" value="ECO:0007669"/>
    <property type="project" value="UniProtKB-SubCell"/>
</dbReference>
<dbReference type="EMBL" id="LAJY01000039">
    <property type="protein sequence ID" value="KJV10830.1"/>
    <property type="molecule type" value="Genomic_DNA"/>
</dbReference>
<dbReference type="CDD" id="cd10747">
    <property type="entry name" value="DnaJ_C"/>
    <property type="match status" value="1"/>
</dbReference>
<dbReference type="Gene3D" id="2.60.260.20">
    <property type="entry name" value="Urease metallochaperone UreE, N-terminal domain"/>
    <property type="match status" value="2"/>
</dbReference>
<dbReference type="Pfam" id="PF01556">
    <property type="entry name" value="DnaJ_C"/>
    <property type="match status" value="1"/>
</dbReference>
<proteinExistence type="predicted"/>
<evidence type="ECO:0000256" key="1">
    <source>
        <dbReference type="ARBA" id="ARBA00001947"/>
    </source>
</evidence>
<dbReference type="GO" id="GO:0006260">
    <property type="term" value="P:DNA replication"/>
    <property type="evidence" value="ECO:0007669"/>
    <property type="project" value="UniProtKB-KW"/>
</dbReference>
<sequence length="255" mass="26940">LEISLEDAFAGTTAKVQVASSIVCEVCDGSGAEQGSKPITCPTCSGAGKVRAQQGFFTIERPCPSCGGAGRVIEKPCKACGGAGRTRKEKTLSVTIPAGVEEGTRIRLTGEGEAGVRGAPAGDLYIFLAIAAHRIFQRDGANTFYRVPIPMTTAALGGQIEVPSIDGSRVKITIPPGTQAGHQFRLRGKGMSVLRSSQRGDMYVEATVETPVNLTARQQELLREFDTAGEADQTHPQSSGFFQRVKEFFAGSTTE</sequence>
<gene>
    <name evidence="14" type="ORF">VZ95_02410</name>
</gene>
<dbReference type="SUPFAM" id="SSF57938">
    <property type="entry name" value="DnaJ/Hsp40 cysteine-rich domain"/>
    <property type="match status" value="1"/>
</dbReference>
<dbReference type="PATRIC" id="fig|552518.3.peg.2590"/>
<dbReference type="Gene3D" id="6.20.20.10">
    <property type="match status" value="2"/>
</dbReference>
<dbReference type="InterPro" id="IPR002939">
    <property type="entry name" value="DnaJ_C"/>
</dbReference>
<evidence type="ECO:0000256" key="9">
    <source>
        <dbReference type="ARBA" id="ARBA00022833"/>
    </source>
</evidence>
<evidence type="ECO:0000256" key="2">
    <source>
        <dbReference type="ARBA" id="ARBA00004496"/>
    </source>
</evidence>
<evidence type="ECO:0000256" key="3">
    <source>
        <dbReference type="ARBA" id="ARBA00011738"/>
    </source>
</evidence>
<dbReference type="GO" id="GO:0008270">
    <property type="term" value="F:zinc ion binding"/>
    <property type="evidence" value="ECO:0007669"/>
    <property type="project" value="UniProtKB-KW"/>
</dbReference>
<evidence type="ECO:0000256" key="10">
    <source>
        <dbReference type="ARBA" id="ARBA00023016"/>
    </source>
</evidence>
<feature type="domain" description="CR-type" evidence="13">
    <location>
        <begin position="11"/>
        <end position="89"/>
    </location>
</feature>
<evidence type="ECO:0000259" key="13">
    <source>
        <dbReference type="PROSITE" id="PS51188"/>
    </source>
</evidence>
<dbReference type="OrthoDB" id="9779889at2"/>
<dbReference type="GO" id="GO:0031072">
    <property type="term" value="F:heat shock protein binding"/>
    <property type="evidence" value="ECO:0007669"/>
    <property type="project" value="InterPro"/>
</dbReference>
<dbReference type="Pfam" id="PF00684">
    <property type="entry name" value="DnaJ_CXXCXGXG"/>
    <property type="match status" value="1"/>
</dbReference>
<feature type="non-terminal residue" evidence="14">
    <location>
        <position position="1"/>
    </location>
</feature>
<dbReference type="InterPro" id="IPR036410">
    <property type="entry name" value="HSP_DnaJ_Cys-rich_dom_sf"/>
</dbReference>
<keyword evidence="5" id="KW-0235">DNA replication</keyword>
<dbReference type="NCBIfam" id="NF008035">
    <property type="entry name" value="PRK10767.1"/>
    <property type="match status" value="1"/>
</dbReference>
<keyword evidence="7" id="KW-0677">Repeat</keyword>
<evidence type="ECO:0000256" key="4">
    <source>
        <dbReference type="ARBA" id="ARBA00022490"/>
    </source>
</evidence>
<keyword evidence="8 12" id="KW-0863">Zinc-finger</keyword>
<dbReference type="PANTHER" id="PTHR43096:SF48">
    <property type="entry name" value="CHAPERONE PROTEIN DNAJ"/>
    <property type="match status" value="1"/>
</dbReference>
<accession>A0A0F3IVQ1</accession>
<dbReference type="FunFam" id="2.60.260.20:FF:000004">
    <property type="entry name" value="Molecular chaperone DnaJ"/>
    <property type="match status" value="1"/>
</dbReference>